<evidence type="ECO:0000256" key="8">
    <source>
        <dbReference type="RuleBase" id="RU000461"/>
    </source>
</evidence>
<feature type="binding site" description="axial binding residue" evidence="7">
    <location>
        <position position="403"/>
    </location>
    <ligand>
        <name>heme</name>
        <dbReference type="ChEBI" id="CHEBI:30413"/>
    </ligand>
    <ligandPart>
        <name>Fe</name>
        <dbReference type="ChEBI" id="CHEBI:18248"/>
    </ligandPart>
</feature>
<evidence type="ECO:0000313" key="9">
    <source>
        <dbReference type="EMBL" id="PRY26291.1"/>
    </source>
</evidence>
<dbReference type="GO" id="GO:0020037">
    <property type="term" value="F:heme binding"/>
    <property type="evidence" value="ECO:0007669"/>
    <property type="project" value="InterPro"/>
</dbReference>
<dbReference type="InterPro" id="IPR050196">
    <property type="entry name" value="Cytochrome_P450_Monoox"/>
</dbReference>
<comment type="caution">
    <text evidence="9">The sequence shown here is derived from an EMBL/GenBank/DDBJ whole genome shotgun (WGS) entry which is preliminary data.</text>
</comment>
<dbReference type="EMBL" id="PVTD01000001">
    <property type="protein sequence ID" value="PRY26291.1"/>
    <property type="molecule type" value="Genomic_DNA"/>
</dbReference>
<accession>A0A2T0RYN6</accession>
<dbReference type="PRINTS" id="PR00385">
    <property type="entry name" value="P450"/>
</dbReference>
<keyword evidence="3 7" id="KW-0479">Metal-binding</keyword>
<keyword evidence="4 8" id="KW-0560">Oxidoreductase</keyword>
<dbReference type="Proteomes" id="UP000239480">
    <property type="component" value="Unassembled WGS sequence"/>
</dbReference>
<evidence type="ECO:0000256" key="2">
    <source>
        <dbReference type="ARBA" id="ARBA00022617"/>
    </source>
</evidence>
<keyword evidence="2 7" id="KW-0349">Heme</keyword>
<dbReference type="AlphaFoldDB" id="A0A2T0RYN6"/>
<evidence type="ECO:0000313" key="10">
    <source>
        <dbReference type="Proteomes" id="UP000239480"/>
    </source>
</evidence>
<evidence type="ECO:0000256" key="5">
    <source>
        <dbReference type="ARBA" id="ARBA00023004"/>
    </source>
</evidence>
<proteinExistence type="inferred from homology"/>
<dbReference type="PRINTS" id="PR00463">
    <property type="entry name" value="EP450I"/>
</dbReference>
<organism evidence="9 10">
    <name type="scientific">Aliiruegeria haliotis</name>
    <dbReference type="NCBI Taxonomy" id="1280846"/>
    <lineage>
        <taxon>Bacteria</taxon>
        <taxon>Pseudomonadati</taxon>
        <taxon>Pseudomonadota</taxon>
        <taxon>Alphaproteobacteria</taxon>
        <taxon>Rhodobacterales</taxon>
        <taxon>Roseobacteraceae</taxon>
        <taxon>Aliiruegeria</taxon>
    </lineage>
</organism>
<dbReference type="PANTHER" id="PTHR24291:SF50">
    <property type="entry name" value="BIFUNCTIONAL ALBAFLAVENONE MONOOXYGENASE_TERPENE SYNTHASE"/>
    <property type="match status" value="1"/>
</dbReference>
<dbReference type="PROSITE" id="PS00086">
    <property type="entry name" value="CYTOCHROME_P450"/>
    <property type="match status" value="1"/>
</dbReference>
<dbReference type="InterPro" id="IPR001128">
    <property type="entry name" value="Cyt_P450"/>
</dbReference>
<dbReference type="InterPro" id="IPR036396">
    <property type="entry name" value="Cyt_P450_sf"/>
</dbReference>
<dbReference type="InterPro" id="IPR017972">
    <property type="entry name" value="Cyt_P450_CS"/>
</dbReference>
<keyword evidence="5 7" id="KW-0408">Iron</keyword>
<evidence type="ECO:0000256" key="3">
    <source>
        <dbReference type="ARBA" id="ARBA00022723"/>
    </source>
</evidence>
<dbReference type="OrthoDB" id="9764248at2"/>
<reference evidence="9 10" key="1">
    <citation type="submission" date="2018-03" db="EMBL/GenBank/DDBJ databases">
        <title>Genomic Encyclopedia of Archaeal and Bacterial Type Strains, Phase II (KMG-II): from individual species to whole genera.</title>
        <authorList>
            <person name="Goeker M."/>
        </authorList>
    </citation>
    <scope>NUCLEOTIDE SEQUENCE [LARGE SCALE GENOMIC DNA]</scope>
    <source>
        <strain evidence="9 10">DSM 29328</strain>
    </source>
</reference>
<comment type="similarity">
    <text evidence="1 8">Belongs to the cytochrome P450 family.</text>
</comment>
<evidence type="ECO:0000256" key="1">
    <source>
        <dbReference type="ARBA" id="ARBA00010617"/>
    </source>
</evidence>
<name>A0A2T0RYN6_9RHOB</name>
<comment type="cofactor">
    <cofactor evidence="7">
        <name>heme</name>
        <dbReference type="ChEBI" id="CHEBI:30413"/>
    </cofactor>
</comment>
<dbReference type="RefSeq" id="WP_106203078.1">
    <property type="nucleotide sequence ID" value="NZ_PVTD01000001.1"/>
</dbReference>
<gene>
    <name evidence="9" type="ORF">CLV78_101386</name>
</gene>
<evidence type="ECO:0000256" key="6">
    <source>
        <dbReference type="ARBA" id="ARBA00023033"/>
    </source>
</evidence>
<keyword evidence="10" id="KW-1185">Reference proteome</keyword>
<dbReference type="SUPFAM" id="SSF48264">
    <property type="entry name" value="Cytochrome P450"/>
    <property type="match status" value="1"/>
</dbReference>
<evidence type="ECO:0000256" key="4">
    <source>
        <dbReference type="ARBA" id="ARBA00023002"/>
    </source>
</evidence>
<dbReference type="GO" id="GO:0005506">
    <property type="term" value="F:iron ion binding"/>
    <property type="evidence" value="ECO:0007669"/>
    <property type="project" value="InterPro"/>
</dbReference>
<protein>
    <submittedName>
        <fullName evidence="9">Cytochrome P450</fullName>
    </submittedName>
</protein>
<dbReference type="GO" id="GO:0016705">
    <property type="term" value="F:oxidoreductase activity, acting on paired donors, with incorporation or reduction of molecular oxygen"/>
    <property type="evidence" value="ECO:0007669"/>
    <property type="project" value="InterPro"/>
</dbReference>
<dbReference type="PANTHER" id="PTHR24291">
    <property type="entry name" value="CYTOCHROME P450 FAMILY 4"/>
    <property type="match status" value="1"/>
</dbReference>
<dbReference type="Gene3D" id="1.10.630.10">
    <property type="entry name" value="Cytochrome P450"/>
    <property type="match status" value="1"/>
</dbReference>
<keyword evidence="6 8" id="KW-0503">Monooxygenase</keyword>
<sequence length="472" mass="53524">MTTLPPKPRSRPKNVSLLRHALMFRRDVLSAQPERLYGAWMAEFRTPLFRTYLLNQPDLVKTVLDNSLTRFPKSTRIRDGLTSLLGNSLFLSSGEDWLHQRRIVDPAFEGGRLREVFPMMWDCAVAAMERLEAQAGDSPVEVEAMTSHVAADVIFRTLFSLPITDKVAAGVFEEFRDYQRSMPLANTATFFPRAKWLPSFLTRRSRRAAERIRALIRQIAARRSAEIAAGTAPDDLATKLMTTPDPETGACFDTEEMVDQVSIFFLAGHETSASALAWSLYMLALYPEWQDRIAAEAEAEIEMDAPRFSVVSRLKLSRDVFRETLRLYPPVPNMVRETTCPETFRERDIKTGSQIIVSSWYMHRHTRIWDRPDEFCPHRFSTPEGKASMRDAYIPFSAGPRVCPGAAFAMLEGPLILSMLVRAYRFELVQDRPAVPIAHLTLRSRDGIWLKLSKRTPKAQAVPGRDDAEAGA</sequence>
<dbReference type="InterPro" id="IPR002401">
    <property type="entry name" value="Cyt_P450_E_grp-I"/>
</dbReference>
<evidence type="ECO:0000256" key="7">
    <source>
        <dbReference type="PIRSR" id="PIRSR602401-1"/>
    </source>
</evidence>
<dbReference type="Pfam" id="PF00067">
    <property type="entry name" value="p450"/>
    <property type="match status" value="1"/>
</dbReference>
<dbReference type="GO" id="GO:0004497">
    <property type="term" value="F:monooxygenase activity"/>
    <property type="evidence" value="ECO:0007669"/>
    <property type="project" value="UniProtKB-KW"/>
</dbReference>